<dbReference type="Gene3D" id="3.50.50.60">
    <property type="entry name" value="FAD/NAD(P)-binding domain"/>
    <property type="match status" value="1"/>
</dbReference>
<dbReference type="Gene3D" id="3.30.9.10">
    <property type="entry name" value="D-Amino Acid Oxidase, subunit A, domain 2"/>
    <property type="match status" value="1"/>
</dbReference>
<dbReference type="InterPro" id="IPR002938">
    <property type="entry name" value="FAD-bd"/>
</dbReference>
<sequence>MPEGLGSATATPGQGALAALPDFVPVLIVGGGPSGLFLAADLDRRGVQSLVIEPRDAVDHTRPKAKTTNARTMSHLRRLGLAAPLRSAAPLTADYSEDVIFCSSLTGHELARFRNAFQLARGRYELQPECGQQVSQPIVEEVLRAGVDASPLAALATTLRVERIDAAPGRRPRALVVDEDGASRWVECEHLVGADGGSSLARHELGIAMEGGSAAKSNFNFLFRSERLAETIALDPAVQYWVLRPSAAGMIGRMDLEATWWVIIQNIEPDAHPDPAALVTELVGTDVDIEVIATDRWTARMLLAASYGRDGVYLVGDSAHLNPPWGGHGF</sequence>
<evidence type="ECO:0000256" key="2">
    <source>
        <dbReference type="ARBA" id="ARBA00022630"/>
    </source>
</evidence>
<dbReference type="PRINTS" id="PR00420">
    <property type="entry name" value="RNGMNOXGNASE"/>
</dbReference>
<gene>
    <name evidence="5" type="ORF">GY24_03520</name>
</gene>
<dbReference type="Proteomes" id="UP000237755">
    <property type="component" value="Unassembled WGS sequence"/>
</dbReference>
<dbReference type="InterPro" id="IPR050641">
    <property type="entry name" value="RIFMO-like"/>
</dbReference>
<reference evidence="5 6" key="1">
    <citation type="journal article" date="2008" name="Int. J. Syst. Evol. Microbiol.">
        <title>Leifsonia pindariensis sp. nov., isolated from the Pindari glacier of the Indian Himalayas, and emended description of the genus Leifsonia.</title>
        <authorList>
            <person name="Reddy G.S."/>
            <person name="Prabagaran S.R."/>
            <person name="Shivaji S."/>
        </authorList>
    </citation>
    <scope>NUCLEOTIDE SEQUENCE [LARGE SCALE GENOMIC DNA]</scope>
    <source>
        <strain evidence="5 6">PON 10</strain>
    </source>
</reference>
<dbReference type="EMBL" id="MPZN01000007">
    <property type="protein sequence ID" value="PPL19842.1"/>
    <property type="molecule type" value="Genomic_DNA"/>
</dbReference>
<feature type="domain" description="FAD-binding" evidence="4">
    <location>
        <begin position="24"/>
        <end position="329"/>
    </location>
</feature>
<evidence type="ECO:0000256" key="3">
    <source>
        <dbReference type="ARBA" id="ARBA00022827"/>
    </source>
</evidence>
<evidence type="ECO:0000259" key="4">
    <source>
        <dbReference type="Pfam" id="PF01494"/>
    </source>
</evidence>
<keyword evidence="2" id="KW-0285">Flavoprotein</keyword>
<dbReference type="InterPro" id="IPR036188">
    <property type="entry name" value="FAD/NAD-bd_sf"/>
</dbReference>
<evidence type="ECO:0000256" key="1">
    <source>
        <dbReference type="ARBA" id="ARBA00001974"/>
    </source>
</evidence>
<name>A0ABX5AY65_9MICO</name>
<proteinExistence type="predicted"/>
<comment type="caution">
    <text evidence="5">The sequence shown here is derived from an EMBL/GenBank/DDBJ whole genome shotgun (WGS) entry which is preliminary data.</text>
</comment>
<dbReference type="PANTHER" id="PTHR43004">
    <property type="entry name" value="TRK SYSTEM POTASSIUM UPTAKE PROTEIN"/>
    <property type="match status" value="1"/>
</dbReference>
<comment type="cofactor">
    <cofactor evidence="1">
        <name>FAD</name>
        <dbReference type="ChEBI" id="CHEBI:57692"/>
    </cofactor>
</comment>
<dbReference type="RefSeq" id="WP_233279178.1">
    <property type="nucleotide sequence ID" value="NZ_MPZN01000007.1"/>
</dbReference>
<organism evidence="5 6">
    <name type="scientific">Microterricola pindariensis</name>
    <dbReference type="NCBI Taxonomy" id="478010"/>
    <lineage>
        <taxon>Bacteria</taxon>
        <taxon>Bacillati</taxon>
        <taxon>Actinomycetota</taxon>
        <taxon>Actinomycetes</taxon>
        <taxon>Micrococcales</taxon>
        <taxon>Microbacteriaceae</taxon>
        <taxon>Microterricola</taxon>
    </lineage>
</organism>
<evidence type="ECO:0000313" key="5">
    <source>
        <dbReference type="EMBL" id="PPL19842.1"/>
    </source>
</evidence>
<dbReference type="Pfam" id="PF01494">
    <property type="entry name" value="FAD_binding_3"/>
    <property type="match status" value="1"/>
</dbReference>
<accession>A0ABX5AY65</accession>
<dbReference type="SUPFAM" id="SSF51905">
    <property type="entry name" value="FAD/NAD(P)-binding domain"/>
    <property type="match status" value="1"/>
</dbReference>
<dbReference type="PANTHER" id="PTHR43004:SF19">
    <property type="entry name" value="BINDING MONOOXYGENASE, PUTATIVE (JCVI)-RELATED"/>
    <property type="match status" value="1"/>
</dbReference>
<evidence type="ECO:0000313" key="6">
    <source>
        <dbReference type="Proteomes" id="UP000237755"/>
    </source>
</evidence>
<protein>
    <submittedName>
        <fullName evidence="5">2-polyprenyl-6-methoxyphenol hydroxylase</fullName>
    </submittedName>
</protein>
<keyword evidence="3" id="KW-0274">FAD</keyword>
<keyword evidence="6" id="KW-1185">Reference proteome</keyword>
<feature type="non-terminal residue" evidence="5">
    <location>
        <position position="330"/>
    </location>
</feature>